<dbReference type="PANTHER" id="PTHR43825">
    <property type="entry name" value="PYRUVATE DEHYDROGENASE E1 COMPONENT"/>
    <property type="match status" value="1"/>
</dbReference>
<evidence type="ECO:0000259" key="5">
    <source>
        <dbReference type="SMART" id="SM00861"/>
    </source>
</evidence>
<dbReference type="PANTHER" id="PTHR43825:SF4">
    <property type="entry name" value="PYRUVATE DEHYDROGENASE E1 COMPONENT"/>
    <property type="match status" value="1"/>
</dbReference>
<dbReference type="Pfam" id="PF17831">
    <property type="entry name" value="PDH_E1_M"/>
    <property type="match status" value="1"/>
</dbReference>
<dbReference type="SUPFAM" id="SSF52518">
    <property type="entry name" value="Thiamin diphosphate-binding fold (THDP-binding)"/>
    <property type="match status" value="2"/>
</dbReference>
<evidence type="ECO:0000256" key="4">
    <source>
        <dbReference type="ARBA" id="ARBA00023052"/>
    </source>
</evidence>
<comment type="similarity">
    <text evidence="3">Belongs to the transketolase family.</text>
</comment>
<dbReference type="SMART" id="SM00861">
    <property type="entry name" value="Transket_pyr"/>
    <property type="match status" value="1"/>
</dbReference>
<dbReference type="Gene3D" id="3.40.50.920">
    <property type="match status" value="1"/>
</dbReference>
<organism evidence="6">
    <name type="scientific">freshwater metagenome</name>
    <dbReference type="NCBI Taxonomy" id="449393"/>
    <lineage>
        <taxon>unclassified sequences</taxon>
        <taxon>metagenomes</taxon>
        <taxon>ecological metagenomes</taxon>
    </lineage>
</organism>
<proteinExistence type="inferred from homology"/>
<gene>
    <name evidence="6" type="ORF">UFOPK3376_01017</name>
</gene>
<dbReference type="InterPro" id="IPR005474">
    <property type="entry name" value="Transketolase_N"/>
</dbReference>
<dbReference type="InterPro" id="IPR029061">
    <property type="entry name" value="THDP-binding"/>
</dbReference>
<dbReference type="Pfam" id="PF22613">
    <property type="entry name" value="Transketolase_C_1"/>
    <property type="match status" value="1"/>
</dbReference>
<comment type="cofactor">
    <cofactor evidence="2">
        <name>thiamine diphosphate</name>
        <dbReference type="ChEBI" id="CHEBI:58937"/>
    </cofactor>
</comment>
<keyword evidence="4" id="KW-0786">Thiamine pyrophosphate</keyword>
<dbReference type="EMBL" id="CAFBLP010000019">
    <property type="protein sequence ID" value="CAB4874122.1"/>
    <property type="molecule type" value="Genomic_DNA"/>
</dbReference>
<evidence type="ECO:0000256" key="1">
    <source>
        <dbReference type="ARBA" id="ARBA00001946"/>
    </source>
</evidence>
<dbReference type="InterPro" id="IPR055152">
    <property type="entry name" value="Transketolase-like_C_2"/>
</dbReference>
<dbReference type="InterPro" id="IPR051157">
    <property type="entry name" value="PDH/Transketolase"/>
</dbReference>
<feature type="domain" description="Transketolase-like pyrimidine-binding" evidence="5">
    <location>
        <begin position="355"/>
        <end position="556"/>
    </location>
</feature>
<dbReference type="AlphaFoldDB" id="A0A6J7DT59"/>
<evidence type="ECO:0000313" key="6">
    <source>
        <dbReference type="EMBL" id="CAB4874122.1"/>
    </source>
</evidence>
<dbReference type="InterPro" id="IPR009014">
    <property type="entry name" value="Transketo_C/PFOR_II"/>
</dbReference>
<reference evidence="6" key="1">
    <citation type="submission" date="2020-05" db="EMBL/GenBank/DDBJ databases">
        <authorList>
            <person name="Chiriac C."/>
            <person name="Salcher M."/>
            <person name="Ghai R."/>
            <person name="Kavagutti S V."/>
        </authorList>
    </citation>
    <scope>NUCLEOTIDE SEQUENCE</scope>
</reference>
<evidence type="ECO:0000256" key="3">
    <source>
        <dbReference type="ARBA" id="ARBA00007131"/>
    </source>
</evidence>
<comment type="cofactor">
    <cofactor evidence="1">
        <name>Mg(2+)</name>
        <dbReference type="ChEBI" id="CHEBI:18420"/>
    </cofactor>
</comment>
<protein>
    <submittedName>
        <fullName evidence="6">Unannotated protein</fullName>
    </submittedName>
</protein>
<sequence>MVSIMTSLWFGHLSGHDKVAVKPHASPVYHAIKYLTGELDRRYLTGLREIGGLQAYPSRTKDPDVADFSTGSVGLGVVAPLFAAAARRYVEAHFGLQTEAPARFIALAGDAELDEGNVWEAIADPALQGLGNVMWVVDANRQSLDRVIPGQKIKKHMEFFEGAGWHVIEAKFGHRLQAAFRRPGGDALRAHIDAMSNEEYQSLFAFTGAELRQRFLRSADSSVRHLIDNYSEAELAPLIQNLGGHDLSMLAESYRSCDAVTDRPSVVFAYTVKGFGLPMAGDPLNHAALLTRDQIDVFRKELGLTPDTEWDRFADDTAVGRLCARTGGELNNSALVPRPRLSIPDAVGAFTQKPVSTQETFGRLLTGLAAISSVAERMITTSPDVSVSTNLGGWINKMGVFNPDEQPDYLGEGRLLRWRQAPAGHHIELGISEMNLFLMLHALGLGHELHGEHLLPIGTVYDPFVCRGLDAFIYALYSGARFIVVGTPAGITLAPEGGAHQSTITPSIGMELPGLAYAEPAFATALDWLLCDGLQRLADTDGESLYLRLSTRALDQTPFDSAVQRLGAHTSRAHVLAGGYRLLEPGEPAQVVLAACGAVMPEVLAAAALLEAEGLPAIVLDLTSPDRLYRHWRLGLRDASRAGTAASDDHHLATLLAPHERHLPIVTVHDAASHTLAWLGSVFGTRVVPVGVDAFGQSGSIHDLYGLFDLLPDQIANAALVATA</sequence>
<dbReference type="InterPro" id="IPR005475">
    <property type="entry name" value="Transketolase-like_Pyr-bd"/>
</dbReference>
<dbReference type="Gene3D" id="3.40.50.970">
    <property type="match status" value="2"/>
</dbReference>
<dbReference type="Pfam" id="PF00456">
    <property type="entry name" value="Transketolase_N"/>
    <property type="match status" value="2"/>
</dbReference>
<evidence type="ECO:0000256" key="2">
    <source>
        <dbReference type="ARBA" id="ARBA00001964"/>
    </source>
</evidence>
<dbReference type="SUPFAM" id="SSF52922">
    <property type="entry name" value="TK C-terminal domain-like"/>
    <property type="match status" value="1"/>
</dbReference>
<accession>A0A6J7DT59</accession>
<dbReference type="InterPro" id="IPR041621">
    <property type="entry name" value="PDH_E1_M"/>
</dbReference>
<name>A0A6J7DT59_9ZZZZ</name>